<dbReference type="Pfam" id="PF00512">
    <property type="entry name" value="HisKA"/>
    <property type="match status" value="1"/>
</dbReference>
<accession>A0A6B8MPA6</accession>
<dbReference type="Gene3D" id="3.30.565.10">
    <property type="entry name" value="Histidine kinase-like ATPase, C-terminal domain"/>
    <property type="match status" value="1"/>
</dbReference>
<evidence type="ECO:0000313" key="18">
    <source>
        <dbReference type="Proteomes" id="UP000427108"/>
    </source>
</evidence>
<keyword evidence="7" id="KW-0597">Phosphoprotein</keyword>
<evidence type="ECO:0000256" key="4">
    <source>
        <dbReference type="ARBA" id="ARBA00017234"/>
    </source>
</evidence>
<dbReference type="GO" id="GO:0000155">
    <property type="term" value="F:phosphorelay sensor kinase activity"/>
    <property type="evidence" value="ECO:0007669"/>
    <property type="project" value="InterPro"/>
</dbReference>
<keyword evidence="6" id="KW-0997">Cell inner membrane</keyword>
<dbReference type="FunFam" id="1.10.287.130:FF:000035">
    <property type="entry name" value="Two-component sensor histidine kinase"/>
    <property type="match status" value="1"/>
</dbReference>
<evidence type="ECO:0000256" key="11">
    <source>
        <dbReference type="ARBA" id="ARBA00022777"/>
    </source>
</evidence>
<gene>
    <name evidence="17" type="primary">qseC</name>
    <name evidence="17" type="ORF">GJ746_20895</name>
</gene>
<keyword evidence="13" id="KW-1133">Transmembrane helix</keyword>
<dbReference type="EMBL" id="CP046115">
    <property type="protein sequence ID" value="QGN39605.1"/>
    <property type="molecule type" value="Genomic_DNA"/>
</dbReference>
<dbReference type="SUPFAM" id="SSF47384">
    <property type="entry name" value="Homodimeric domain of signal transducing histidine kinase"/>
    <property type="match status" value="1"/>
</dbReference>
<protein>
    <recommendedName>
        <fullName evidence="4">Sensor protein QseC</fullName>
        <ecNumber evidence="3">2.7.13.3</ecNumber>
    </recommendedName>
</protein>
<keyword evidence="12" id="KW-0067">ATP-binding</keyword>
<dbReference type="Proteomes" id="UP000427108">
    <property type="component" value="Chromosome"/>
</dbReference>
<reference evidence="17 18" key="1">
    <citation type="submission" date="2019-11" db="EMBL/GenBank/DDBJ databases">
        <title>Isolation and Application of One Kind of P-Hydroxybenzoic Acid Degrading Bacterium in Mitigating Cropping Obstacle of Cucumber.</title>
        <authorList>
            <person name="Wu F."/>
            <person name="An Y."/>
        </authorList>
    </citation>
    <scope>NUCLEOTIDE SEQUENCE [LARGE SCALE GENOMIC DNA]</scope>
    <source>
        <strain evidence="17 18">P620</strain>
    </source>
</reference>
<evidence type="ECO:0000259" key="16">
    <source>
        <dbReference type="PROSITE" id="PS50109"/>
    </source>
</evidence>
<keyword evidence="15" id="KW-0472">Membrane</keyword>
<evidence type="ECO:0000256" key="12">
    <source>
        <dbReference type="ARBA" id="ARBA00022840"/>
    </source>
</evidence>
<dbReference type="EC" id="2.7.13.3" evidence="3"/>
<dbReference type="Gene3D" id="1.10.287.130">
    <property type="match status" value="1"/>
</dbReference>
<keyword evidence="14" id="KW-0902">Two-component regulatory system</keyword>
<dbReference type="InterPro" id="IPR005467">
    <property type="entry name" value="His_kinase_dom"/>
</dbReference>
<keyword evidence="9" id="KW-0812">Transmembrane</keyword>
<dbReference type="PANTHER" id="PTHR45436:SF14">
    <property type="entry name" value="SENSOR PROTEIN QSEC"/>
    <property type="match status" value="1"/>
</dbReference>
<dbReference type="Gene3D" id="1.20.5.1040">
    <property type="entry name" value="Sensor protein qsec"/>
    <property type="match status" value="2"/>
</dbReference>
<proteinExistence type="predicted"/>
<dbReference type="InterPro" id="IPR036097">
    <property type="entry name" value="HisK_dim/P_sf"/>
</dbReference>
<evidence type="ECO:0000256" key="2">
    <source>
        <dbReference type="ARBA" id="ARBA00004429"/>
    </source>
</evidence>
<dbReference type="InterPro" id="IPR013727">
    <property type="entry name" value="2CSK_N"/>
</dbReference>
<keyword evidence="5" id="KW-1003">Cell membrane</keyword>
<keyword evidence="10" id="KW-0547">Nucleotide-binding</keyword>
<evidence type="ECO:0000256" key="3">
    <source>
        <dbReference type="ARBA" id="ARBA00012438"/>
    </source>
</evidence>
<dbReference type="NCBIfam" id="NF007664">
    <property type="entry name" value="PRK10337.1"/>
    <property type="match status" value="1"/>
</dbReference>
<dbReference type="PROSITE" id="PS50109">
    <property type="entry name" value="HIS_KIN"/>
    <property type="match status" value="1"/>
</dbReference>
<dbReference type="InterPro" id="IPR059132">
    <property type="entry name" value="QseC"/>
</dbReference>
<evidence type="ECO:0000256" key="10">
    <source>
        <dbReference type="ARBA" id="ARBA00022741"/>
    </source>
</evidence>
<comment type="subcellular location">
    <subcellularLocation>
        <location evidence="2">Cell inner membrane</location>
        <topology evidence="2">Multi-pass membrane protein</topology>
    </subcellularLocation>
</comment>
<comment type="catalytic activity">
    <reaction evidence="1">
        <text>ATP + protein L-histidine = ADP + protein N-phospho-L-histidine.</text>
        <dbReference type="EC" id="2.7.13.3"/>
    </reaction>
</comment>
<dbReference type="SMART" id="SM00387">
    <property type="entry name" value="HATPase_c"/>
    <property type="match status" value="1"/>
</dbReference>
<evidence type="ECO:0000256" key="7">
    <source>
        <dbReference type="ARBA" id="ARBA00022553"/>
    </source>
</evidence>
<dbReference type="AlphaFoldDB" id="A0A6B8MPA6"/>
<dbReference type="InterPro" id="IPR036890">
    <property type="entry name" value="HATPase_C_sf"/>
</dbReference>
<evidence type="ECO:0000256" key="15">
    <source>
        <dbReference type="ARBA" id="ARBA00023136"/>
    </source>
</evidence>
<dbReference type="GO" id="GO:0005524">
    <property type="term" value="F:ATP binding"/>
    <property type="evidence" value="ECO:0007669"/>
    <property type="project" value="UniProtKB-KW"/>
</dbReference>
<evidence type="ECO:0000256" key="14">
    <source>
        <dbReference type="ARBA" id="ARBA00023012"/>
    </source>
</evidence>
<dbReference type="RefSeq" id="WP_154681907.1">
    <property type="nucleotide sequence ID" value="NZ_CP046115.1"/>
</dbReference>
<name>A0A6B8MPA6_KLEOX</name>
<dbReference type="InterPro" id="IPR003594">
    <property type="entry name" value="HATPase_dom"/>
</dbReference>
<feature type="domain" description="Histidine kinase" evidence="16">
    <location>
        <begin position="247"/>
        <end position="457"/>
    </location>
</feature>
<dbReference type="CDD" id="cd00082">
    <property type="entry name" value="HisKA"/>
    <property type="match status" value="1"/>
</dbReference>
<keyword evidence="11 17" id="KW-0418">Kinase</keyword>
<evidence type="ECO:0000256" key="13">
    <source>
        <dbReference type="ARBA" id="ARBA00022989"/>
    </source>
</evidence>
<evidence type="ECO:0000313" key="17">
    <source>
        <dbReference type="EMBL" id="QGN39605.1"/>
    </source>
</evidence>
<dbReference type="Pfam" id="PF08521">
    <property type="entry name" value="2CSK_N"/>
    <property type="match status" value="1"/>
</dbReference>
<evidence type="ECO:0000256" key="9">
    <source>
        <dbReference type="ARBA" id="ARBA00022692"/>
    </source>
</evidence>
<keyword evidence="8 17" id="KW-0808">Transferase</keyword>
<dbReference type="PANTHER" id="PTHR45436">
    <property type="entry name" value="SENSOR HISTIDINE KINASE YKOH"/>
    <property type="match status" value="1"/>
</dbReference>
<organism evidence="17 18">
    <name type="scientific">Klebsiella oxytoca</name>
    <dbReference type="NCBI Taxonomy" id="571"/>
    <lineage>
        <taxon>Bacteria</taxon>
        <taxon>Pseudomonadati</taxon>
        <taxon>Pseudomonadota</taxon>
        <taxon>Gammaproteobacteria</taxon>
        <taxon>Enterobacterales</taxon>
        <taxon>Enterobacteriaceae</taxon>
        <taxon>Klebsiella/Raoultella group</taxon>
        <taxon>Klebsiella</taxon>
    </lineage>
</organism>
<dbReference type="GO" id="GO:0005886">
    <property type="term" value="C:plasma membrane"/>
    <property type="evidence" value="ECO:0007669"/>
    <property type="project" value="TreeGrafter"/>
</dbReference>
<evidence type="ECO:0000256" key="6">
    <source>
        <dbReference type="ARBA" id="ARBA00022519"/>
    </source>
</evidence>
<sequence length="457" mass="51010">MNDLSLRTRLLIYISAIALLVWGAASSLAWWQTRQVIDEVFDTQQMLFAKRLATANLSELAVDDSTSVSLPKTRNLVGMGDTGLQDDDALGFAIFDRHGALLLSDNDHGHEFGYTGLMGFIDKPLEGDDDEMWRILYISTPDKAYTIAVGQEKEYRSDVVSEIVFRQLWPWVIGLPLMLGLTAWIVRRELYSLKHTAQQLARRSPDDSRALEVKRVPREARPLVIALNELFVRVSGMFERERQFTADAAHELRSPLTALRIQSEVALLAEENGKTPRHALNNLIIGIDRTTRLVDQLLALSRLDGHTVLMADLSHIDWCRLASEVIGELTPLAEQKKVALTLETSVPPAVIQGNPLLLKMLLSNLVNNALRYTQAGGEVAIVLQHHRLRVVDNGPGVMPSHLERLGERFFRPPGASENGSGLGLSIVKRIARLHEFEVSWQNRPTGGFEVAVNFLPS</sequence>
<evidence type="ECO:0000256" key="5">
    <source>
        <dbReference type="ARBA" id="ARBA00022475"/>
    </source>
</evidence>
<dbReference type="InterPro" id="IPR003661">
    <property type="entry name" value="HisK_dim/P_dom"/>
</dbReference>
<dbReference type="InterPro" id="IPR050428">
    <property type="entry name" value="TCS_sensor_his_kinase"/>
</dbReference>
<dbReference type="SMART" id="SM00388">
    <property type="entry name" value="HisKA"/>
    <property type="match status" value="1"/>
</dbReference>
<dbReference type="Pfam" id="PF02518">
    <property type="entry name" value="HATPase_c"/>
    <property type="match status" value="1"/>
</dbReference>
<evidence type="ECO:0000256" key="8">
    <source>
        <dbReference type="ARBA" id="ARBA00022679"/>
    </source>
</evidence>
<evidence type="ECO:0000256" key="1">
    <source>
        <dbReference type="ARBA" id="ARBA00000085"/>
    </source>
</evidence>
<dbReference type="OrthoDB" id="9809766at2"/>
<dbReference type="SUPFAM" id="SSF55874">
    <property type="entry name" value="ATPase domain of HSP90 chaperone/DNA topoisomerase II/histidine kinase"/>
    <property type="match status" value="1"/>
</dbReference>